<proteinExistence type="predicted"/>
<name>A0A1H3I8G7_9FIRM</name>
<dbReference type="Proteomes" id="UP000183918">
    <property type="component" value="Unassembled WGS sequence"/>
</dbReference>
<dbReference type="AlphaFoldDB" id="A0A1H3I8G7"/>
<accession>A0A1H3I8G7</accession>
<evidence type="ECO:0000313" key="2">
    <source>
        <dbReference type="Proteomes" id="UP000183918"/>
    </source>
</evidence>
<organism evidence="1 2">
    <name type="scientific">Lachnobacterium bovis DSM 14045</name>
    <dbReference type="NCBI Taxonomy" id="1122142"/>
    <lineage>
        <taxon>Bacteria</taxon>
        <taxon>Bacillati</taxon>
        <taxon>Bacillota</taxon>
        <taxon>Clostridia</taxon>
        <taxon>Lachnospirales</taxon>
        <taxon>Lachnospiraceae</taxon>
        <taxon>Lachnobacterium</taxon>
    </lineage>
</organism>
<dbReference type="RefSeq" id="WP_074716870.1">
    <property type="nucleotide sequence ID" value="NZ_FNPG01000011.1"/>
</dbReference>
<dbReference type="EMBL" id="FNPG01000011">
    <property type="protein sequence ID" value="SDY24006.1"/>
    <property type="molecule type" value="Genomic_DNA"/>
</dbReference>
<keyword evidence="2" id="KW-1185">Reference proteome</keyword>
<sequence length="62" mass="7361">MKIKHFKFQDSISFSEIESQINAFLNSKNVNEVIDIKFNTSVRHSDRYTADETETIYLIIYK</sequence>
<evidence type="ECO:0000313" key="1">
    <source>
        <dbReference type="EMBL" id="SDY24006.1"/>
    </source>
</evidence>
<reference evidence="1 2" key="1">
    <citation type="submission" date="2016-10" db="EMBL/GenBank/DDBJ databases">
        <authorList>
            <person name="de Groot N.N."/>
        </authorList>
    </citation>
    <scope>NUCLEOTIDE SEQUENCE [LARGE SCALE GENOMIC DNA]</scope>
    <source>
        <strain evidence="1 2">DSM 14045</strain>
    </source>
</reference>
<dbReference type="OrthoDB" id="2060835at2"/>
<evidence type="ECO:0008006" key="3">
    <source>
        <dbReference type="Google" id="ProtNLM"/>
    </source>
</evidence>
<gene>
    <name evidence="1" type="ORF">SAMN02910414_01092</name>
</gene>
<protein>
    <recommendedName>
        <fullName evidence="3">Sporulation protein Cse60</fullName>
    </recommendedName>
</protein>